<reference evidence="1" key="1">
    <citation type="submission" date="2023-08" db="EMBL/GenBank/DDBJ databases">
        <title>Emergence of clinically-relevant ST2 carbapenem-resistant Acinetobacter baumannii strains in hospital sewages in Zhejiang, East of China.</title>
        <authorList>
            <person name="Kaichao C."/>
            <person name="Zhang R."/>
        </authorList>
    </citation>
    <scope>NUCLEOTIDE SEQUENCE</scope>
    <source>
        <strain evidence="1">M-SY-60</strain>
    </source>
</reference>
<organism evidence="1 2">
    <name type="scientific">Acinetobacter gerneri</name>
    <dbReference type="NCBI Taxonomy" id="202952"/>
    <lineage>
        <taxon>Bacteria</taxon>
        <taxon>Pseudomonadati</taxon>
        <taxon>Pseudomonadota</taxon>
        <taxon>Gammaproteobacteria</taxon>
        <taxon>Moraxellales</taxon>
        <taxon>Moraxellaceae</taxon>
        <taxon>Acinetobacter</taxon>
    </lineage>
</organism>
<accession>A0AAW8JEQ7</accession>
<dbReference type="EMBL" id="JAVIDA010000007">
    <property type="protein sequence ID" value="MDQ9071231.1"/>
    <property type="molecule type" value="Genomic_DNA"/>
</dbReference>
<dbReference type="Proteomes" id="UP001243195">
    <property type="component" value="Unassembled WGS sequence"/>
</dbReference>
<name>A0AAW8JEQ7_9GAMM</name>
<dbReference type="RefSeq" id="WP_277092053.1">
    <property type="nucleotide sequence ID" value="NZ_JAKVJG010000027.1"/>
</dbReference>
<evidence type="ECO:0000313" key="1">
    <source>
        <dbReference type="EMBL" id="MDQ9071231.1"/>
    </source>
</evidence>
<gene>
    <name evidence="1" type="ORF">RFH51_07155</name>
</gene>
<evidence type="ECO:0000313" key="2">
    <source>
        <dbReference type="Proteomes" id="UP001243195"/>
    </source>
</evidence>
<dbReference type="AlphaFoldDB" id="A0AAW8JEQ7"/>
<proteinExistence type="predicted"/>
<protein>
    <submittedName>
        <fullName evidence="1">Uncharacterized protein</fullName>
    </submittedName>
</protein>
<sequence>MDIEKYRFIDGLKRKHANLIFGYNGNIYDRHFIGFITTEAAVFSPNAVSVRKIGNMWFVTSSLDWISHLCDDDSYLFKPNYMPDAGLFYHLSGTILAAFSNGVGLALDGKITISHHISERELETIQLEIDQLSGRTVFFKSVETYEKKL</sequence>
<comment type="caution">
    <text evidence="1">The sequence shown here is derived from an EMBL/GenBank/DDBJ whole genome shotgun (WGS) entry which is preliminary data.</text>
</comment>